<protein>
    <submittedName>
        <fullName evidence="2">Cytochrome c biogenesis protein, transmembrane region</fullName>
    </submittedName>
</protein>
<dbReference type="Proteomes" id="UP000035648">
    <property type="component" value="Chromosome"/>
</dbReference>
<keyword evidence="1" id="KW-1133">Transmembrane helix</keyword>
<feature type="transmembrane region" description="Helical" evidence="1">
    <location>
        <begin position="54"/>
        <end position="79"/>
    </location>
</feature>
<dbReference type="AlphaFoldDB" id="A0A0G4B5X3"/>
<keyword evidence="1" id="KW-0472">Membrane</keyword>
<gene>
    <name evidence="2" type="ORF">UT28_C0001G0616</name>
</gene>
<organism evidence="2 3">
    <name type="scientific">Berkelbacteria bacterium GW2011_GWE1_39_12</name>
    <dbReference type="NCBI Taxonomy" id="1618337"/>
    <lineage>
        <taxon>Bacteria</taxon>
        <taxon>Candidatus Berkelbacteria</taxon>
    </lineage>
</organism>
<dbReference type="STRING" id="1618337.UT28_C0001G0616"/>
<feature type="transmembrane region" description="Helical" evidence="1">
    <location>
        <begin position="16"/>
        <end position="42"/>
    </location>
</feature>
<sequence length="131" mass="14311">MDSYNVCGQIPVIKEISWVVITSAALVDSINPCAIAVLLILLGSLLTLKTKRQAVLTGLSFVVGLFVAYFLAGFGLFHALTLVGIAKWFHLVVGILAIIIGLSNVKDYFWYGAGGFVTEIPNRWRPKMKNI</sequence>
<accession>A0A0G4B5X3</accession>
<proteinExistence type="predicted"/>
<keyword evidence="1 2" id="KW-0812">Transmembrane</keyword>
<feature type="transmembrane region" description="Helical" evidence="1">
    <location>
        <begin position="85"/>
        <end position="105"/>
    </location>
</feature>
<evidence type="ECO:0000313" key="3">
    <source>
        <dbReference type="Proteomes" id="UP000035648"/>
    </source>
</evidence>
<evidence type="ECO:0000313" key="2">
    <source>
        <dbReference type="EMBL" id="AKM82417.1"/>
    </source>
</evidence>
<reference evidence="2 3" key="1">
    <citation type="journal article" date="2015" name="Nature">
        <title>rRNA introns, odd ribosomes, and small enigmatic genomes across a large radiation of phyla.</title>
        <authorList>
            <person name="Brown C.T."/>
            <person name="Hug L.A."/>
            <person name="Thomas B.C."/>
            <person name="Sharon I."/>
            <person name="Castelle C.J."/>
            <person name="Singh A."/>
            <person name="Wilkins M.J."/>
            <person name="Williams K.H."/>
            <person name="Banfield J.F."/>
        </authorList>
    </citation>
    <scope>NUCLEOTIDE SEQUENCE [LARGE SCALE GENOMIC DNA]</scope>
</reference>
<name>A0A0G4B5X3_9BACT</name>
<dbReference type="EMBL" id="CP011213">
    <property type="protein sequence ID" value="AKM82417.1"/>
    <property type="molecule type" value="Genomic_DNA"/>
</dbReference>
<dbReference type="KEGG" id="bbgw:UT28_C0001G0616"/>
<evidence type="ECO:0000256" key="1">
    <source>
        <dbReference type="SAM" id="Phobius"/>
    </source>
</evidence>